<dbReference type="NCBIfam" id="NF000012">
    <property type="entry name" value="trim_DfrI"/>
    <property type="match status" value="1"/>
</dbReference>
<gene>
    <name evidence="10" type="primary">dfrI</name>
    <name evidence="10" type="ORF">DC082_02305</name>
</gene>
<comment type="pathway">
    <text evidence="1 8">Cofactor biosynthesis; tetrahydrofolate biosynthesis; 5,6,7,8-tetrahydrofolate from 7,8-dihydrofolate: step 1/1.</text>
</comment>
<dbReference type="GO" id="GO:0006730">
    <property type="term" value="P:one-carbon metabolic process"/>
    <property type="evidence" value="ECO:0007669"/>
    <property type="project" value="UniProtKB-KW"/>
</dbReference>
<keyword evidence="11" id="KW-1185">Reference proteome</keyword>
<dbReference type="RefSeq" id="WP_109235582.1">
    <property type="nucleotide sequence ID" value="NZ_BMXZ01000001.1"/>
</dbReference>
<dbReference type="PROSITE" id="PS51330">
    <property type="entry name" value="DHFR_2"/>
    <property type="match status" value="1"/>
</dbReference>
<dbReference type="PANTHER" id="PTHR48069:SF3">
    <property type="entry name" value="DIHYDROFOLATE REDUCTASE"/>
    <property type="match status" value="1"/>
</dbReference>
<dbReference type="GO" id="GO:0046655">
    <property type="term" value="P:folic acid metabolic process"/>
    <property type="evidence" value="ECO:0007669"/>
    <property type="project" value="TreeGrafter"/>
</dbReference>
<evidence type="ECO:0000313" key="11">
    <source>
        <dbReference type="Proteomes" id="UP000244948"/>
    </source>
</evidence>
<dbReference type="GO" id="GO:0005829">
    <property type="term" value="C:cytosol"/>
    <property type="evidence" value="ECO:0007669"/>
    <property type="project" value="TreeGrafter"/>
</dbReference>
<dbReference type="EMBL" id="QEWR01000002">
    <property type="protein sequence ID" value="PWD84396.1"/>
    <property type="molecule type" value="Genomic_DNA"/>
</dbReference>
<dbReference type="PIRSF" id="PIRSF000194">
    <property type="entry name" value="DHFR"/>
    <property type="match status" value="1"/>
</dbReference>
<accession>A0A2U2AMM8</accession>
<dbReference type="Pfam" id="PF00186">
    <property type="entry name" value="DHFR_1"/>
    <property type="match status" value="1"/>
</dbReference>
<dbReference type="EC" id="1.5.1.3" evidence="3 8"/>
<dbReference type="Gene3D" id="3.40.430.10">
    <property type="entry name" value="Dihydrofolate Reductase, subunit A"/>
    <property type="match status" value="1"/>
</dbReference>
<sequence length="191" mass="22008">MNQNRDDHNRTVDREKTAEKRGENQCIISLILAMADNGTIGDKNALPWHLPNDLQFFKKSTMGKPIVMGRKTYQSIGRPLPGRTNVVISRSLEKETLPGCLIYSDLSVAIEALKKEPEVEEIMIMGGAQIYRAALPMMDRLYLTHVHANIEGDTQMPPFDFSHATLIFEEKHHKDEKNRYDYTFEIWDFKK</sequence>
<dbReference type="InterPro" id="IPR001796">
    <property type="entry name" value="DHFR_dom"/>
</dbReference>
<evidence type="ECO:0000256" key="6">
    <source>
        <dbReference type="ARBA" id="ARBA00023002"/>
    </source>
</evidence>
<comment type="function">
    <text evidence="7 8">Key enzyme in folate metabolism. Catalyzes an essential reaction for de novo glycine and purine synthesis, and for DNA precursor synthesis.</text>
</comment>
<dbReference type="SUPFAM" id="SSF53597">
    <property type="entry name" value="Dihydrofolate reductase-like"/>
    <property type="match status" value="1"/>
</dbReference>
<evidence type="ECO:0000256" key="3">
    <source>
        <dbReference type="ARBA" id="ARBA00012856"/>
    </source>
</evidence>
<dbReference type="GO" id="GO:0046654">
    <property type="term" value="P:tetrahydrofolate biosynthetic process"/>
    <property type="evidence" value="ECO:0007669"/>
    <property type="project" value="UniProtKB-UniPathway"/>
</dbReference>
<dbReference type="PANTHER" id="PTHR48069">
    <property type="entry name" value="DIHYDROFOLATE REDUCTASE"/>
    <property type="match status" value="1"/>
</dbReference>
<dbReference type="GO" id="GO:0046452">
    <property type="term" value="P:dihydrofolate metabolic process"/>
    <property type="evidence" value="ECO:0007669"/>
    <property type="project" value="TreeGrafter"/>
</dbReference>
<keyword evidence="4 8" id="KW-0554">One-carbon metabolism</keyword>
<dbReference type="InterPro" id="IPR024072">
    <property type="entry name" value="DHFR-like_dom_sf"/>
</dbReference>
<keyword evidence="5 8" id="KW-0521">NADP</keyword>
<dbReference type="GO" id="GO:0070401">
    <property type="term" value="F:NADP+ binding"/>
    <property type="evidence" value="ECO:0007669"/>
    <property type="project" value="UniProtKB-ARBA"/>
</dbReference>
<evidence type="ECO:0000256" key="7">
    <source>
        <dbReference type="ARBA" id="ARBA00025067"/>
    </source>
</evidence>
<proteinExistence type="inferred from homology"/>
<comment type="caution">
    <text evidence="10">The sequence shown here is derived from an EMBL/GenBank/DDBJ whole genome shotgun (WGS) entry which is preliminary data.</text>
</comment>
<keyword evidence="6 8" id="KW-0560">Oxidoreductase</keyword>
<evidence type="ECO:0000256" key="8">
    <source>
        <dbReference type="PIRNR" id="PIRNR000194"/>
    </source>
</evidence>
<dbReference type="AlphaFoldDB" id="A0A2U2AMM8"/>
<evidence type="ECO:0000259" key="9">
    <source>
        <dbReference type="PROSITE" id="PS51330"/>
    </source>
</evidence>
<dbReference type="CDD" id="cd00209">
    <property type="entry name" value="DHFR"/>
    <property type="match status" value="1"/>
</dbReference>
<dbReference type="PRINTS" id="PR00070">
    <property type="entry name" value="DHFR"/>
</dbReference>
<dbReference type="FunFam" id="3.40.430.10:FF:000001">
    <property type="entry name" value="Dihydrofolate reductase"/>
    <property type="match status" value="1"/>
</dbReference>
<dbReference type="GO" id="GO:0004146">
    <property type="term" value="F:dihydrofolate reductase activity"/>
    <property type="evidence" value="ECO:0007669"/>
    <property type="project" value="UniProtKB-EC"/>
</dbReference>
<comment type="catalytic activity">
    <reaction evidence="8">
        <text>(6S)-5,6,7,8-tetrahydrofolate + NADP(+) = 7,8-dihydrofolate + NADPH + H(+)</text>
        <dbReference type="Rhea" id="RHEA:15009"/>
        <dbReference type="ChEBI" id="CHEBI:15378"/>
        <dbReference type="ChEBI" id="CHEBI:57451"/>
        <dbReference type="ChEBI" id="CHEBI:57453"/>
        <dbReference type="ChEBI" id="CHEBI:57783"/>
        <dbReference type="ChEBI" id="CHEBI:58349"/>
        <dbReference type="EC" id="1.5.1.3"/>
    </reaction>
</comment>
<comment type="similarity">
    <text evidence="2 8">Belongs to the dihydrofolate reductase family.</text>
</comment>
<feature type="domain" description="DHFR" evidence="9">
    <location>
        <begin position="27"/>
        <end position="189"/>
    </location>
</feature>
<organism evidence="10 11">
    <name type="scientific">Ignatzschineria indica</name>
    <dbReference type="NCBI Taxonomy" id="472583"/>
    <lineage>
        <taxon>Bacteria</taxon>
        <taxon>Pseudomonadati</taxon>
        <taxon>Pseudomonadota</taxon>
        <taxon>Gammaproteobacteria</taxon>
        <taxon>Cardiobacteriales</taxon>
        <taxon>Ignatzschineriaceae</taxon>
        <taxon>Ignatzschineria</taxon>
    </lineage>
</organism>
<dbReference type="Proteomes" id="UP000244948">
    <property type="component" value="Unassembled WGS sequence"/>
</dbReference>
<evidence type="ECO:0000256" key="1">
    <source>
        <dbReference type="ARBA" id="ARBA00004903"/>
    </source>
</evidence>
<reference evidence="10 11" key="1">
    <citation type="journal article" date="2018" name="Genome Announc.">
        <title>Ignatzschineria cameli sp. nov., isolated from necrotic foot tissue of dromedaries (Camelus dromedarius) and associated maggots (Wohlfahrtia species) in Dubai.</title>
        <authorList>
            <person name="Tsang C.C."/>
            <person name="Tang J.Y."/>
            <person name="Fong J.Y."/>
            <person name="Kinne J."/>
            <person name="Lee H.H."/>
            <person name="Joseph M."/>
            <person name="Jose S."/>
            <person name="Schuster R.K."/>
            <person name="Tang Y."/>
            <person name="Sivakumar S."/>
            <person name="Chen J.H."/>
            <person name="Teng J.L."/>
            <person name="Lau S.K."/>
            <person name="Wernery U."/>
            <person name="Woo P.C."/>
        </authorList>
    </citation>
    <scope>NUCLEOTIDE SEQUENCE [LARGE SCALE GENOMIC DNA]</scope>
    <source>
        <strain evidence="10 11">KCTC 22643</strain>
    </source>
</reference>
<evidence type="ECO:0000256" key="4">
    <source>
        <dbReference type="ARBA" id="ARBA00022563"/>
    </source>
</evidence>
<dbReference type="InterPro" id="IPR012259">
    <property type="entry name" value="DHFR"/>
</dbReference>
<dbReference type="UniPathway" id="UPA00077">
    <property type="reaction ID" value="UER00158"/>
</dbReference>
<evidence type="ECO:0000256" key="5">
    <source>
        <dbReference type="ARBA" id="ARBA00022857"/>
    </source>
</evidence>
<protein>
    <recommendedName>
        <fullName evidence="3 8">Dihydrofolate reductase</fullName>
        <ecNumber evidence="3 8">1.5.1.3</ecNumber>
    </recommendedName>
</protein>
<evidence type="ECO:0000313" key="10">
    <source>
        <dbReference type="EMBL" id="PWD84396.1"/>
    </source>
</evidence>
<evidence type="ECO:0000256" key="2">
    <source>
        <dbReference type="ARBA" id="ARBA00009539"/>
    </source>
</evidence>
<name>A0A2U2AMM8_9GAMM</name>